<evidence type="ECO:0000256" key="1">
    <source>
        <dbReference type="SAM" id="Phobius"/>
    </source>
</evidence>
<organism evidence="2">
    <name type="scientific">Paenarthrobacter sp. AMU7</name>
    <dbReference type="NCBI Taxonomy" id="3162492"/>
    <lineage>
        <taxon>Bacteria</taxon>
        <taxon>Bacillati</taxon>
        <taxon>Actinomycetota</taxon>
        <taxon>Actinomycetes</taxon>
        <taxon>Micrococcales</taxon>
        <taxon>Micrococcaceae</taxon>
        <taxon>Paenarthrobacter</taxon>
    </lineage>
</organism>
<proteinExistence type="predicted"/>
<accession>A0AB39YT30</accession>
<dbReference type="AlphaFoldDB" id="A0AB39YT30"/>
<dbReference type="RefSeq" id="WP_337340750.1">
    <property type="nucleotide sequence ID" value="NZ_CP165735.1"/>
</dbReference>
<reference evidence="2" key="1">
    <citation type="submission" date="2024-07" db="EMBL/GenBank/DDBJ databases">
        <authorList>
            <person name="Li J."/>
            <person name="Wei H."/>
            <person name="Ma J."/>
        </authorList>
    </citation>
    <scope>NUCLEOTIDE SEQUENCE</scope>
    <source>
        <strain evidence="2">AMU7</strain>
    </source>
</reference>
<keyword evidence="1" id="KW-0472">Membrane</keyword>
<evidence type="ECO:0000313" key="2">
    <source>
        <dbReference type="EMBL" id="XDV72081.1"/>
    </source>
</evidence>
<gene>
    <name evidence="2" type="ORF">ABQM86_02520</name>
</gene>
<dbReference type="EMBL" id="CP165735">
    <property type="protein sequence ID" value="XDV72081.1"/>
    <property type="molecule type" value="Genomic_DNA"/>
</dbReference>
<sequence>MNELRVDPNFSRALRGELVSRVEQTTAGRTRKRARLWIGAGVFAGVGLLGGVGATAAGLFVVPGAEVVTQLSTPVADSYQGTATVDLGEPPAGTTGIQIDFWCLTEGHFQYQDGSSIACSADDAGTPHGWSGYLAKLAPGQHSVTYTTAPESRWRLTARYVSTQLTEWATNGDGTTYGMENENGSPDMIAVMATNGKRGYAYTADLNEANGHTAAMSFKSPEEALAWQEKRKGQTFHVPVYEADGKSVIGEFEISDGSDPSAP</sequence>
<name>A0AB39YT30_9MICC</name>
<protein>
    <submittedName>
        <fullName evidence="2">Peptidase M56 family protein</fullName>
    </submittedName>
</protein>
<keyword evidence="1" id="KW-0812">Transmembrane</keyword>
<feature type="transmembrane region" description="Helical" evidence="1">
    <location>
        <begin position="36"/>
        <end position="62"/>
    </location>
</feature>
<keyword evidence="1" id="KW-1133">Transmembrane helix</keyword>